<evidence type="ECO:0000256" key="2">
    <source>
        <dbReference type="ARBA" id="ARBA00022679"/>
    </source>
</evidence>
<evidence type="ECO:0000256" key="5">
    <source>
        <dbReference type="RuleBase" id="RU003557"/>
    </source>
</evidence>
<dbReference type="AlphaFoldDB" id="A0A932GS42"/>
<dbReference type="PROSITE" id="PS00737">
    <property type="entry name" value="THIOLASE_2"/>
    <property type="match status" value="1"/>
</dbReference>
<comment type="similarity">
    <text evidence="1 5">Belongs to the thiolase-like superfamily. Thiolase family.</text>
</comment>
<comment type="caution">
    <text evidence="8">The sequence shown here is derived from an EMBL/GenBank/DDBJ whole genome shotgun (WGS) entry which is preliminary data.</text>
</comment>
<dbReference type="Pfam" id="PF02803">
    <property type="entry name" value="Thiolase_C"/>
    <property type="match status" value="1"/>
</dbReference>
<gene>
    <name evidence="8" type="ORF">HYY65_13565</name>
</gene>
<sequence length="396" mass="41916">MELKDIVAVSAVRTPMGRFGGTLKDIPAWDLGGIAIASALKRVDLRGDQVSEVIYGNCRQAGNGPNPSRTASIKGGIPRSVSTQTINMACPSGMKTIALASLSIRAGDSEIVVVGGMDSMSTIPYLLKGVRWEGFKMGDKTLLDGWSDSIDPLCNMGMGQTAENLVEKYGISRQEQDQFAVDSHQKAARAQDEGWFDNEIVPVEIPPQGKTPGINFTKDESIRRDTTLEKMATLPAAFKKGGTVTAANACGMTDGATALILMSRDKAKSLGLKPLFSLLAYSSTAVDPETMGEGPGVAIPLALKHAGMALNDMDLIEVNEAFAVQILANERVLQWDRSKLNVHGGAIALGHPTGISGARIVGTLYNALSRLNKELGIASICGGGGVTMGMIIRREN</sequence>
<name>A0A932GS42_UNCTE</name>
<dbReference type="InterPro" id="IPR020617">
    <property type="entry name" value="Thiolase_C"/>
</dbReference>
<feature type="domain" description="Thiolase C-terminal" evidence="7">
    <location>
        <begin position="273"/>
        <end position="393"/>
    </location>
</feature>
<evidence type="ECO:0000256" key="4">
    <source>
        <dbReference type="PIRSR" id="PIRSR000429-1"/>
    </source>
</evidence>
<keyword evidence="2 5" id="KW-0808">Transferase</keyword>
<accession>A0A932GS42</accession>
<feature type="active site" description="Acyl-thioester intermediate" evidence="4">
    <location>
        <position position="90"/>
    </location>
</feature>
<dbReference type="InterPro" id="IPR002155">
    <property type="entry name" value="Thiolase"/>
</dbReference>
<dbReference type="Gene3D" id="3.40.47.10">
    <property type="match status" value="2"/>
</dbReference>
<evidence type="ECO:0000256" key="1">
    <source>
        <dbReference type="ARBA" id="ARBA00010982"/>
    </source>
</evidence>
<feature type="active site" description="Proton acceptor" evidence="4">
    <location>
        <position position="351"/>
    </location>
</feature>
<dbReference type="EMBL" id="JACPSX010000260">
    <property type="protein sequence ID" value="MBI3016053.1"/>
    <property type="molecule type" value="Genomic_DNA"/>
</dbReference>
<protein>
    <submittedName>
        <fullName evidence="8">Thiolase family protein</fullName>
    </submittedName>
</protein>
<reference evidence="8" key="1">
    <citation type="submission" date="2020-07" db="EMBL/GenBank/DDBJ databases">
        <title>Huge and variable diversity of episymbiotic CPR bacteria and DPANN archaea in groundwater ecosystems.</title>
        <authorList>
            <person name="He C.Y."/>
            <person name="Keren R."/>
            <person name="Whittaker M."/>
            <person name="Farag I.F."/>
            <person name="Doudna J."/>
            <person name="Cate J.H.D."/>
            <person name="Banfield J.F."/>
        </authorList>
    </citation>
    <scope>NUCLEOTIDE SEQUENCE</scope>
    <source>
        <strain evidence="8">NC_groundwater_717_Ag_S-0.2um_59_8</strain>
    </source>
</reference>
<dbReference type="Proteomes" id="UP000741360">
    <property type="component" value="Unassembled WGS sequence"/>
</dbReference>
<dbReference type="InterPro" id="IPR016039">
    <property type="entry name" value="Thiolase-like"/>
</dbReference>
<dbReference type="NCBIfam" id="TIGR01930">
    <property type="entry name" value="AcCoA-C-Actrans"/>
    <property type="match status" value="1"/>
</dbReference>
<dbReference type="FunFam" id="3.40.47.10:FF:000010">
    <property type="entry name" value="Acetyl-CoA acetyltransferase (Thiolase)"/>
    <property type="match status" value="1"/>
</dbReference>
<evidence type="ECO:0000259" key="7">
    <source>
        <dbReference type="Pfam" id="PF02803"/>
    </source>
</evidence>
<keyword evidence="3 5" id="KW-0012">Acyltransferase</keyword>
<proteinExistence type="inferred from homology"/>
<dbReference type="SUPFAM" id="SSF53901">
    <property type="entry name" value="Thiolase-like"/>
    <property type="match status" value="2"/>
</dbReference>
<evidence type="ECO:0000259" key="6">
    <source>
        <dbReference type="Pfam" id="PF00108"/>
    </source>
</evidence>
<dbReference type="PANTHER" id="PTHR18919:SF107">
    <property type="entry name" value="ACETYL-COA ACETYLTRANSFERASE, CYTOSOLIC"/>
    <property type="match status" value="1"/>
</dbReference>
<dbReference type="CDD" id="cd00751">
    <property type="entry name" value="thiolase"/>
    <property type="match status" value="1"/>
</dbReference>
<organism evidence="8 9">
    <name type="scientific">Tectimicrobiota bacterium</name>
    <dbReference type="NCBI Taxonomy" id="2528274"/>
    <lineage>
        <taxon>Bacteria</taxon>
        <taxon>Pseudomonadati</taxon>
        <taxon>Nitrospinota/Tectimicrobiota group</taxon>
        <taxon>Candidatus Tectimicrobiota</taxon>
    </lineage>
</organism>
<evidence type="ECO:0000313" key="8">
    <source>
        <dbReference type="EMBL" id="MBI3016053.1"/>
    </source>
</evidence>
<dbReference type="PANTHER" id="PTHR18919">
    <property type="entry name" value="ACETYL-COA C-ACYLTRANSFERASE"/>
    <property type="match status" value="1"/>
</dbReference>
<dbReference type="Pfam" id="PF00108">
    <property type="entry name" value="Thiolase_N"/>
    <property type="match status" value="1"/>
</dbReference>
<dbReference type="InterPro" id="IPR020616">
    <property type="entry name" value="Thiolase_N"/>
</dbReference>
<feature type="active site" description="Proton acceptor" evidence="4">
    <location>
        <position position="381"/>
    </location>
</feature>
<feature type="domain" description="Thiolase N-terminal" evidence="6">
    <location>
        <begin position="6"/>
        <end position="265"/>
    </location>
</feature>
<dbReference type="PIRSF" id="PIRSF000429">
    <property type="entry name" value="Ac-CoA_Ac_transf"/>
    <property type="match status" value="1"/>
</dbReference>
<dbReference type="InterPro" id="IPR020613">
    <property type="entry name" value="Thiolase_CS"/>
</dbReference>
<dbReference type="GO" id="GO:0003988">
    <property type="term" value="F:acetyl-CoA C-acyltransferase activity"/>
    <property type="evidence" value="ECO:0007669"/>
    <property type="project" value="UniProtKB-ARBA"/>
</dbReference>
<evidence type="ECO:0000256" key="3">
    <source>
        <dbReference type="ARBA" id="ARBA00023315"/>
    </source>
</evidence>
<evidence type="ECO:0000313" key="9">
    <source>
        <dbReference type="Proteomes" id="UP000741360"/>
    </source>
</evidence>